<proteinExistence type="predicted"/>
<evidence type="ECO:0000256" key="1">
    <source>
        <dbReference type="SAM" id="Phobius"/>
    </source>
</evidence>
<feature type="domain" description="DUF6535" evidence="2">
    <location>
        <begin position="15"/>
        <end position="198"/>
    </location>
</feature>
<protein>
    <recommendedName>
        <fullName evidence="2">DUF6535 domain-containing protein</fullName>
    </recommendedName>
</protein>
<feature type="transmembrane region" description="Helical" evidence="1">
    <location>
        <begin position="203"/>
        <end position="227"/>
    </location>
</feature>
<feature type="transmembrane region" description="Helical" evidence="1">
    <location>
        <begin position="117"/>
        <end position="136"/>
    </location>
</feature>
<feature type="transmembrane region" description="Helical" evidence="1">
    <location>
        <begin position="39"/>
        <end position="56"/>
    </location>
</feature>
<dbReference type="InterPro" id="IPR045338">
    <property type="entry name" value="DUF6535"/>
</dbReference>
<accession>A0AAW0G5R8</accession>
<comment type="caution">
    <text evidence="3">The sequence shown here is derived from an EMBL/GenBank/DDBJ whole genome shotgun (WGS) entry which is preliminary data.</text>
</comment>
<sequence length="793" mass="89425">MSKELDGQREAAASWPTMATKVIKVDEDKIRDSKEDIDTLMVFAGLFSAVTSAFLIESYKGLQPDQSDINNQLLAQTLLFQSNSSGRFSIDVATLTCIATSSCVGFNPPLFAKRVNILWFASLILSLVTASFGMLVKQWLREFLAGRYTSPRARLRIHLFRYPGLIQWRVFELVAILPLLLQLSLALFFTGLCFFTWSIHASVGLTALILVALWVLLFAIATVSPLLSPRCPYKTTFINHVMRTLRQYLARSCSFIAAHYRELSKFDAKDIEKSTPRGSSPQFEEEYFAEHAGWEDDLEILLAVDTMQIDDELFCTIIASLVKQKPQNPAANSGIPAEQTVLEFVTKFIHNRTDMRLALDTRPILHGYLTLNVWTTIVELVADFLLDGLSACALHKKQWDAWMDDAITLLLTRTDYRLPIRGTEALAHAFEANPDHAARLINERTPFPRFTQSGELTGQILQTDVFAELVTRELRGVLPLLHGQVLLDALLHLFRYRFSAPDMTSIEQLFESRLNTQWRPTHVNVSSNRAVSTLHVSENGCFRITLDLLTADIDHTFSGPCGELTESIKKTCSIVFMYRKKWTDEQHGRVKSWLTSRRSLDWCFMLAFTMEEDQVSKTLGAMIRQAMLDLRQQLNLTEVREMIDSAIHVLRNRGAVSAFSQDGETGLDCLQLCEFLLETLSNQLDSPEPTTKKDMKTYKGLLHTLKCLDRPLSNFLRVHRLATQCGPGMVKKCVQLCEEYNTAAALKAKDELPGKYTHVLDALASGSTPVEKAVDKWKRHIAPSQSTNTATAP</sequence>
<dbReference type="EMBL" id="JASBNA010000016">
    <property type="protein sequence ID" value="KAK7686495.1"/>
    <property type="molecule type" value="Genomic_DNA"/>
</dbReference>
<evidence type="ECO:0000313" key="3">
    <source>
        <dbReference type="EMBL" id="KAK7686495.1"/>
    </source>
</evidence>
<dbReference type="Pfam" id="PF20153">
    <property type="entry name" value="DUF6535"/>
    <property type="match status" value="1"/>
</dbReference>
<dbReference type="Proteomes" id="UP001385951">
    <property type="component" value="Unassembled WGS sequence"/>
</dbReference>
<keyword evidence="1" id="KW-0812">Transmembrane</keyword>
<evidence type="ECO:0000313" key="4">
    <source>
        <dbReference type="Proteomes" id="UP001385951"/>
    </source>
</evidence>
<evidence type="ECO:0000259" key="2">
    <source>
        <dbReference type="Pfam" id="PF20153"/>
    </source>
</evidence>
<dbReference type="AlphaFoldDB" id="A0AAW0G5R8"/>
<feature type="transmembrane region" description="Helical" evidence="1">
    <location>
        <begin position="170"/>
        <end position="197"/>
    </location>
</feature>
<organism evidence="3 4">
    <name type="scientific">Cerrena zonata</name>
    <dbReference type="NCBI Taxonomy" id="2478898"/>
    <lineage>
        <taxon>Eukaryota</taxon>
        <taxon>Fungi</taxon>
        <taxon>Dikarya</taxon>
        <taxon>Basidiomycota</taxon>
        <taxon>Agaricomycotina</taxon>
        <taxon>Agaricomycetes</taxon>
        <taxon>Polyporales</taxon>
        <taxon>Cerrenaceae</taxon>
        <taxon>Cerrena</taxon>
    </lineage>
</organism>
<name>A0AAW0G5R8_9APHY</name>
<keyword evidence="1" id="KW-1133">Transmembrane helix</keyword>
<reference evidence="3 4" key="1">
    <citation type="submission" date="2022-09" db="EMBL/GenBank/DDBJ databases">
        <authorList>
            <person name="Palmer J.M."/>
        </authorList>
    </citation>
    <scope>NUCLEOTIDE SEQUENCE [LARGE SCALE GENOMIC DNA]</scope>
    <source>
        <strain evidence="3 4">DSM 7382</strain>
    </source>
</reference>
<gene>
    <name evidence="3" type="ORF">QCA50_010093</name>
</gene>
<keyword evidence="1" id="KW-0472">Membrane</keyword>
<keyword evidence="4" id="KW-1185">Reference proteome</keyword>